<protein>
    <submittedName>
        <fullName evidence="1">Uncharacterized protein</fullName>
    </submittedName>
</protein>
<dbReference type="GeneID" id="92031868"/>
<comment type="caution">
    <text evidence="1">The sequence shown here is derived from an EMBL/GenBank/DDBJ whole genome shotgun (WGS) entry which is preliminary data.</text>
</comment>
<reference evidence="1 2" key="1">
    <citation type="submission" date="2024-04" db="EMBL/GenBank/DDBJ databases">
        <title>Phyllosticta paracitricarpa is synonymous to the EU quarantine fungus P. citricarpa based on phylogenomic analyses.</title>
        <authorList>
            <consortium name="Lawrence Berkeley National Laboratory"/>
            <person name="Van ingen-buijs V.A."/>
            <person name="Van westerhoven A.C."/>
            <person name="Haridas S."/>
            <person name="Skiadas P."/>
            <person name="Martin F."/>
            <person name="Groenewald J.Z."/>
            <person name="Crous P.W."/>
            <person name="Seidl M.F."/>
        </authorList>
    </citation>
    <scope>NUCLEOTIDE SEQUENCE [LARGE SCALE GENOMIC DNA]</scope>
    <source>
        <strain evidence="1 2">CPC 17464</strain>
    </source>
</reference>
<organism evidence="1 2">
    <name type="scientific">Phyllosticta citribraziliensis</name>
    <dbReference type="NCBI Taxonomy" id="989973"/>
    <lineage>
        <taxon>Eukaryota</taxon>
        <taxon>Fungi</taxon>
        <taxon>Dikarya</taxon>
        <taxon>Ascomycota</taxon>
        <taxon>Pezizomycotina</taxon>
        <taxon>Dothideomycetes</taxon>
        <taxon>Dothideomycetes incertae sedis</taxon>
        <taxon>Botryosphaeriales</taxon>
        <taxon>Phyllostictaceae</taxon>
        <taxon>Phyllosticta</taxon>
    </lineage>
</organism>
<keyword evidence="2" id="KW-1185">Reference proteome</keyword>
<dbReference type="RefSeq" id="XP_066660370.1">
    <property type="nucleotide sequence ID" value="XM_066798962.1"/>
</dbReference>
<evidence type="ECO:0000313" key="1">
    <source>
        <dbReference type="EMBL" id="KAK7545135.1"/>
    </source>
</evidence>
<dbReference type="Proteomes" id="UP001360953">
    <property type="component" value="Unassembled WGS sequence"/>
</dbReference>
<name>A0ABR1MCG0_9PEZI</name>
<dbReference type="EMBL" id="JBBPEH010000001">
    <property type="protein sequence ID" value="KAK7545135.1"/>
    <property type="molecule type" value="Genomic_DNA"/>
</dbReference>
<accession>A0ABR1MCG0</accession>
<gene>
    <name evidence="1" type="ORF">J3D65DRAFT_611857</name>
</gene>
<evidence type="ECO:0000313" key="2">
    <source>
        <dbReference type="Proteomes" id="UP001360953"/>
    </source>
</evidence>
<proteinExistence type="predicted"/>
<sequence length="227" mass="26505">MLIPHLFERPLGRIQRHGCGALEFSFQHFQDHNDRPTLSTWYEPSEGPPSLYSFQVYITSDMSPTEKPDRETLAREIFLVLAHPGQYKRLDLHFMHPGEGIDDFMDCHRALVRANYTDITQVAVPNYGYEDYASLIFVISDDSWKHEGFKGFLFDPKPVDSCLQPEPVSEFTMAIDDIEEIVRDIWDSWEWGLRDEYLWIYQLADDAGISNWQEVFYAAEKTGRVEI</sequence>